<gene>
    <name evidence="5" type="ORF">HMPREF9021_01582</name>
</gene>
<dbReference type="AlphaFoldDB" id="V9HBN0"/>
<accession>V9HBN0</accession>
<evidence type="ECO:0000313" key="5">
    <source>
        <dbReference type="EMBL" id="EFG30612.1"/>
    </source>
</evidence>
<dbReference type="PANTHER" id="PTHR30408">
    <property type="entry name" value="TYPE-1 RESTRICTION ENZYME ECOKI SPECIFICITY PROTEIN"/>
    <property type="match status" value="1"/>
</dbReference>
<evidence type="ECO:0000256" key="1">
    <source>
        <dbReference type="ARBA" id="ARBA00010923"/>
    </source>
</evidence>
<dbReference type="Proteomes" id="UP000017813">
    <property type="component" value="Unassembled WGS sequence"/>
</dbReference>
<dbReference type="Pfam" id="PF01420">
    <property type="entry name" value="Methylase_S"/>
    <property type="match status" value="2"/>
</dbReference>
<dbReference type="EMBL" id="ADCY02000043">
    <property type="protein sequence ID" value="EFG30612.1"/>
    <property type="molecule type" value="Genomic_DNA"/>
</dbReference>
<evidence type="ECO:0000256" key="2">
    <source>
        <dbReference type="ARBA" id="ARBA00022747"/>
    </source>
</evidence>
<dbReference type="InterPro" id="IPR052021">
    <property type="entry name" value="Type-I_RS_S_subunit"/>
</dbReference>
<reference evidence="5 6" key="1">
    <citation type="submission" date="2010-03" db="EMBL/GenBank/DDBJ databases">
        <authorList>
            <consortium name="The Broad Institute Genome Sequencing Platform"/>
            <person name="Ward D."/>
            <person name="Earl A."/>
            <person name="Feldgarden M."/>
            <person name="Gevers D."/>
            <person name="Young S."/>
            <person name="Zeng Q."/>
            <person name="Koehrsen M."/>
            <person name="Alvarado L."/>
            <person name="Berlin A.M."/>
            <person name="Borenstein D."/>
            <person name="Chapman S.B."/>
            <person name="Chen Z."/>
            <person name="Engels R."/>
            <person name="Freedman E."/>
            <person name="Gellesch M."/>
            <person name="Goldberg J."/>
            <person name="Griggs A."/>
            <person name="Gujja S."/>
            <person name="Heilman E.R."/>
            <person name="Heiman D.I."/>
            <person name="Hepburn T.A."/>
            <person name="Howarth C."/>
            <person name="Jen D."/>
            <person name="Larson L."/>
            <person name="Mehta T."/>
            <person name="Park D."/>
            <person name="Pearson M."/>
            <person name="Richards J."/>
            <person name="Roberts A."/>
            <person name="Saif S."/>
            <person name="Shea T.D."/>
            <person name="Shenoy N."/>
            <person name="Sisk P."/>
            <person name="Stolte C."/>
            <person name="Sykes S.N."/>
            <person name="Walk T."/>
            <person name="White J."/>
            <person name="Yandava C."/>
            <person name="Izard J."/>
            <person name="Baranova O.V."/>
            <person name="Blanton J.M."/>
            <person name="Tanner A.C."/>
            <person name="Dewhirst F."/>
            <person name="Haas B."/>
            <person name="Nusbaum C."/>
            <person name="Birren B."/>
        </authorList>
    </citation>
    <scope>NUCLEOTIDE SEQUENCE [LARGE SCALE GENOMIC DNA]</scope>
    <source>
        <strain evidence="5 6">ATCC 29453</strain>
    </source>
</reference>
<dbReference type="Gene3D" id="1.10.287.1120">
    <property type="entry name" value="Bipartite methylase S protein"/>
    <property type="match status" value="1"/>
</dbReference>
<organism evidence="5 6">
    <name type="scientific">Simonsiella muelleri ATCC 29453</name>
    <dbReference type="NCBI Taxonomy" id="641147"/>
    <lineage>
        <taxon>Bacteria</taxon>
        <taxon>Pseudomonadati</taxon>
        <taxon>Pseudomonadota</taxon>
        <taxon>Betaproteobacteria</taxon>
        <taxon>Neisseriales</taxon>
        <taxon>Neisseriaceae</taxon>
        <taxon>Simonsiella</taxon>
    </lineage>
</organism>
<dbReference type="STRING" id="641147.HMPREF9021_01582"/>
<comment type="similarity">
    <text evidence="1">Belongs to the type-I restriction system S methylase family.</text>
</comment>
<feature type="domain" description="Type I restriction modification DNA specificity" evidence="4">
    <location>
        <begin position="80"/>
        <end position="183"/>
    </location>
</feature>
<dbReference type="GO" id="GO:0003677">
    <property type="term" value="F:DNA binding"/>
    <property type="evidence" value="ECO:0007669"/>
    <property type="project" value="UniProtKB-KW"/>
</dbReference>
<dbReference type="Gene3D" id="3.90.220.20">
    <property type="entry name" value="DNA methylase specificity domains"/>
    <property type="match status" value="2"/>
</dbReference>
<dbReference type="PANTHER" id="PTHR30408:SF12">
    <property type="entry name" value="TYPE I RESTRICTION ENZYME MJAVIII SPECIFICITY SUBUNIT"/>
    <property type="match status" value="1"/>
</dbReference>
<feature type="domain" description="Type I restriction modification DNA specificity" evidence="4">
    <location>
        <begin position="254"/>
        <end position="408"/>
    </location>
</feature>
<dbReference type="GO" id="GO:0009307">
    <property type="term" value="P:DNA restriction-modification system"/>
    <property type="evidence" value="ECO:0007669"/>
    <property type="project" value="UniProtKB-KW"/>
</dbReference>
<dbReference type="eggNOG" id="COG0732">
    <property type="taxonomic scope" value="Bacteria"/>
</dbReference>
<keyword evidence="6" id="KW-1185">Reference proteome</keyword>
<evidence type="ECO:0000259" key="4">
    <source>
        <dbReference type="Pfam" id="PF01420"/>
    </source>
</evidence>
<reference evidence="5 6" key="2">
    <citation type="submission" date="2011-10" db="EMBL/GenBank/DDBJ databases">
        <title>The Genome Sequence of Simonsiella muelleri ATCC 29453.</title>
        <authorList>
            <consortium name="The Broad Institute Genome Sequencing Platform"/>
            <consortium name="The Broad Institute Genome Sequencing Center for Infectious Disease"/>
            <person name="Earl A."/>
            <person name="Ward D."/>
            <person name="Feldgarden M."/>
            <person name="Gevers D."/>
            <person name="Izard J."/>
            <person name="Baranova O.V."/>
            <person name="Blanton J.M."/>
            <person name="Tanner A.C."/>
            <person name="Dewhirst F."/>
            <person name="Young S.K."/>
            <person name="Zeng Q."/>
            <person name="Gargeya S."/>
            <person name="Fitzgerald M."/>
            <person name="Haas B."/>
            <person name="Abouelleil A."/>
            <person name="Alvarado L."/>
            <person name="Arachchi H.M."/>
            <person name="Berlin A."/>
            <person name="Brown A."/>
            <person name="Chapman S.B."/>
            <person name="Chen Z."/>
            <person name="Dunbar C."/>
            <person name="Freedman E."/>
            <person name="Gearin G."/>
            <person name="Goldberg J."/>
            <person name="Griggs A."/>
            <person name="Gujja S."/>
            <person name="Heiman D."/>
            <person name="Howarth C."/>
            <person name="Larson L."/>
            <person name="Lui A."/>
            <person name="MacDonald P.J.P."/>
            <person name="Montmayeur A."/>
            <person name="Murphy C."/>
            <person name="Neiman D."/>
            <person name="Pearson M."/>
            <person name="Priest M."/>
            <person name="Roberts A."/>
            <person name="Saif S."/>
            <person name="Shea T."/>
            <person name="Shenoy N."/>
            <person name="Sisk P."/>
            <person name="Stolte C."/>
            <person name="Sykes S."/>
            <person name="Wortman J."/>
            <person name="Nusbaum C."/>
            <person name="Birren B."/>
        </authorList>
    </citation>
    <scope>NUCLEOTIDE SEQUENCE [LARGE SCALE GENOMIC DNA]</scope>
    <source>
        <strain evidence="5 6">ATCC 29453</strain>
    </source>
</reference>
<dbReference type="OrthoDB" id="5298944at2"/>
<keyword evidence="3" id="KW-0238">DNA-binding</keyword>
<dbReference type="InterPro" id="IPR044946">
    <property type="entry name" value="Restrct_endonuc_typeI_TRD_sf"/>
</dbReference>
<dbReference type="KEGG" id="smur:BWP33_11500"/>
<comment type="caution">
    <text evidence="5">The sequence shown here is derived from an EMBL/GenBank/DDBJ whole genome shotgun (WGS) entry which is preliminary data.</text>
</comment>
<dbReference type="HOGENOM" id="CLU_021095_1_2_4"/>
<protein>
    <recommendedName>
        <fullName evidence="4">Type I restriction modification DNA specificity domain-containing protein</fullName>
    </recommendedName>
</protein>
<keyword evidence="2" id="KW-0680">Restriction system</keyword>
<proteinExistence type="inferred from homology"/>
<evidence type="ECO:0000256" key="3">
    <source>
        <dbReference type="ARBA" id="ARBA00023125"/>
    </source>
</evidence>
<dbReference type="RefSeq" id="WP_002642334.1">
    <property type="nucleotide sequence ID" value="NZ_CP019448.1"/>
</dbReference>
<sequence length="436" mass="49003">MNRYEKYKDSGIAWLGEVPEHWSICRLKDEVTFNDEVLGDKTDTDYEILYVDISSVSLIEGIIQKELMTFENSPSRARRIVKNGDVIVSTVRTYLKAITQIQDAEDNLIVSTGFAVLRPKENLFPRFLGYWVQSENMIGAIVSNSVGVSYPAINATDLVRLPIVKLPLKEQTAIAHYLDTKLGEIDALIDKQQTLLEKLAERRTAVITHAVTKGLNPAAPMKNSGVEWLGDVPAHWDVSPFKLVMNSIIDYRGKTPEKTNSGVFLITARNIKNGIIDYTLSQEFIDEDNYEEVMRRGLPKLGQVLMTTEAPLGEVAQIDRTDVALAQRVLKFDGKKDKLDNRFLKYFILSKAFQASLYKFATGSTALGIKSERLSYLKSLLPPVTEQTAIANYLDQETAKIDRLCETVNQTIGRLKEYRTALITQAVTGKIKVTDE</sequence>
<dbReference type="SUPFAM" id="SSF116734">
    <property type="entry name" value="DNA methylase specificity domain"/>
    <property type="match status" value="2"/>
</dbReference>
<evidence type="ECO:0000313" key="6">
    <source>
        <dbReference type="Proteomes" id="UP000017813"/>
    </source>
</evidence>
<dbReference type="InterPro" id="IPR000055">
    <property type="entry name" value="Restrct_endonuc_typeI_TRD"/>
</dbReference>
<name>V9HBN0_9NEIS</name>